<proteinExistence type="predicted"/>
<dbReference type="Proteomes" id="UP000805193">
    <property type="component" value="Unassembled WGS sequence"/>
</dbReference>
<evidence type="ECO:0000313" key="2">
    <source>
        <dbReference type="Proteomes" id="UP000805193"/>
    </source>
</evidence>
<name>A0AC60Q064_IXOPE</name>
<sequence length="243" mass="26634">MLTSCLRLEGQWNGTFEVKKEPEDVPSTSADDSVHSYNCGDMYEFPLQLEGYRASGISVKEEPEDVPPASADERVHLYNCGDMSEFPLQLKGYRDSGIPVKEEKLWKQLTAELNAIGPATKSLARWRHYWTDKVSWATRKAVDFRQSSGGSVPGEAGVVLDVVGHDASNDCGSVKLPGRPEGSHDAAEEHLEDQRRLVDLAEAKAAASEQVPRSLLLLVAMLATALQRVVLVPGRPPTPPQLD</sequence>
<reference evidence="1 2" key="1">
    <citation type="journal article" date="2020" name="Cell">
        <title>Large-Scale Comparative Analyses of Tick Genomes Elucidate Their Genetic Diversity and Vector Capacities.</title>
        <authorList>
            <consortium name="Tick Genome and Microbiome Consortium (TIGMIC)"/>
            <person name="Jia N."/>
            <person name="Wang J."/>
            <person name="Shi W."/>
            <person name="Du L."/>
            <person name="Sun Y."/>
            <person name="Zhan W."/>
            <person name="Jiang J.F."/>
            <person name="Wang Q."/>
            <person name="Zhang B."/>
            <person name="Ji P."/>
            <person name="Bell-Sakyi L."/>
            <person name="Cui X.M."/>
            <person name="Yuan T.T."/>
            <person name="Jiang B.G."/>
            <person name="Yang W.F."/>
            <person name="Lam T.T."/>
            <person name="Chang Q.C."/>
            <person name="Ding S.J."/>
            <person name="Wang X.J."/>
            <person name="Zhu J.G."/>
            <person name="Ruan X.D."/>
            <person name="Zhao L."/>
            <person name="Wei J.T."/>
            <person name="Ye R.Z."/>
            <person name="Que T.C."/>
            <person name="Du C.H."/>
            <person name="Zhou Y.H."/>
            <person name="Cheng J.X."/>
            <person name="Dai P.F."/>
            <person name="Guo W.B."/>
            <person name="Han X.H."/>
            <person name="Huang E.J."/>
            <person name="Li L.F."/>
            <person name="Wei W."/>
            <person name="Gao Y.C."/>
            <person name="Liu J.Z."/>
            <person name="Shao H.Z."/>
            <person name="Wang X."/>
            <person name="Wang C.C."/>
            <person name="Yang T.C."/>
            <person name="Huo Q.B."/>
            <person name="Li W."/>
            <person name="Chen H.Y."/>
            <person name="Chen S.E."/>
            <person name="Zhou L.G."/>
            <person name="Ni X.B."/>
            <person name="Tian J.H."/>
            <person name="Sheng Y."/>
            <person name="Liu T."/>
            <person name="Pan Y.S."/>
            <person name="Xia L.Y."/>
            <person name="Li J."/>
            <person name="Zhao F."/>
            <person name="Cao W.C."/>
        </authorList>
    </citation>
    <scope>NUCLEOTIDE SEQUENCE [LARGE SCALE GENOMIC DNA]</scope>
    <source>
        <strain evidence="1">Iper-2018</strain>
    </source>
</reference>
<comment type="caution">
    <text evidence="1">The sequence shown here is derived from an EMBL/GenBank/DDBJ whole genome shotgun (WGS) entry which is preliminary data.</text>
</comment>
<evidence type="ECO:0000313" key="1">
    <source>
        <dbReference type="EMBL" id="KAG0426110.1"/>
    </source>
</evidence>
<organism evidence="1 2">
    <name type="scientific">Ixodes persulcatus</name>
    <name type="common">Taiga tick</name>
    <dbReference type="NCBI Taxonomy" id="34615"/>
    <lineage>
        <taxon>Eukaryota</taxon>
        <taxon>Metazoa</taxon>
        <taxon>Ecdysozoa</taxon>
        <taxon>Arthropoda</taxon>
        <taxon>Chelicerata</taxon>
        <taxon>Arachnida</taxon>
        <taxon>Acari</taxon>
        <taxon>Parasitiformes</taxon>
        <taxon>Ixodida</taxon>
        <taxon>Ixodoidea</taxon>
        <taxon>Ixodidae</taxon>
        <taxon>Ixodinae</taxon>
        <taxon>Ixodes</taxon>
    </lineage>
</organism>
<keyword evidence="2" id="KW-1185">Reference proteome</keyword>
<accession>A0AC60Q064</accession>
<dbReference type="EMBL" id="JABSTQ010009762">
    <property type="protein sequence ID" value="KAG0426110.1"/>
    <property type="molecule type" value="Genomic_DNA"/>
</dbReference>
<protein>
    <submittedName>
        <fullName evidence="1">Uncharacterized protein</fullName>
    </submittedName>
</protein>
<gene>
    <name evidence="1" type="ORF">HPB47_026762</name>
</gene>